<dbReference type="HOGENOM" id="CLU_193024_0_0_0"/>
<dbReference type="EMBL" id="CP000804">
    <property type="protein sequence ID" value="ABU57730.1"/>
    <property type="molecule type" value="Genomic_DNA"/>
</dbReference>
<dbReference type="RefSeq" id="WP_012120158.1">
    <property type="nucleotide sequence ID" value="NC_009767.1"/>
</dbReference>
<organism evidence="1 2">
    <name type="scientific">Roseiflexus castenholzii (strain DSM 13941 / HLO8)</name>
    <dbReference type="NCBI Taxonomy" id="383372"/>
    <lineage>
        <taxon>Bacteria</taxon>
        <taxon>Bacillati</taxon>
        <taxon>Chloroflexota</taxon>
        <taxon>Chloroflexia</taxon>
        <taxon>Chloroflexales</taxon>
        <taxon>Roseiflexineae</taxon>
        <taxon>Roseiflexaceae</taxon>
        <taxon>Roseiflexus</taxon>
    </lineage>
</organism>
<dbReference type="AlphaFoldDB" id="A7NJR0"/>
<reference evidence="1 2" key="1">
    <citation type="submission" date="2007-08" db="EMBL/GenBank/DDBJ databases">
        <title>Complete sequence of Roseiflexus castenholzii DSM 13941.</title>
        <authorList>
            <consortium name="US DOE Joint Genome Institute"/>
            <person name="Copeland A."/>
            <person name="Lucas S."/>
            <person name="Lapidus A."/>
            <person name="Barry K."/>
            <person name="Glavina del Rio T."/>
            <person name="Dalin E."/>
            <person name="Tice H."/>
            <person name="Pitluck S."/>
            <person name="Thompson L.S."/>
            <person name="Brettin T."/>
            <person name="Bruce D."/>
            <person name="Detter J.C."/>
            <person name="Han C."/>
            <person name="Tapia R."/>
            <person name="Schmutz J."/>
            <person name="Larimer F."/>
            <person name="Land M."/>
            <person name="Hauser L."/>
            <person name="Kyrpides N."/>
            <person name="Mikhailova N."/>
            <person name="Bryant D.A."/>
            <person name="Hanada S."/>
            <person name="Tsukatani Y."/>
            <person name="Richardson P."/>
        </authorList>
    </citation>
    <scope>NUCLEOTIDE SEQUENCE [LARGE SCALE GENOMIC DNA]</scope>
    <source>
        <strain evidence="2">DSM 13941 / HLO8</strain>
    </source>
</reference>
<dbReference type="eggNOG" id="ENOG502ZQ91">
    <property type="taxonomic scope" value="Bacteria"/>
</dbReference>
<evidence type="ECO:0000313" key="2">
    <source>
        <dbReference type="Proteomes" id="UP000000263"/>
    </source>
</evidence>
<evidence type="ECO:0000313" key="1">
    <source>
        <dbReference type="EMBL" id="ABU57730.1"/>
    </source>
</evidence>
<accession>A7NJR0</accession>
<dbReference type="Proteomes" id="UP000000263">
    <property type="component" value="Chromosome"/>
</dbReference>
<name>A7NJR0_ROSCS</name>
<keyword evidence="2" id="KW-1185">Reference proteome</keyword>
<proteinExistence type="predicted"/>
<gene>
    <name evidence="1" type="ordered locus">Rcas_1638</name>
</gene>
<sequence length="84" mass="9684">MYMMWFDDNNKKPVERKIDEAVAAYMRHFKTRPNVVLVNEADHIDLPGIRVRVAGYVQRNNFWVGWEDAATLNAMAQAATTGTR</sequence>
<protein>
    <submittedName>
        <fullName evidence="1">Uncharacterized protein</fullName>
    </submittedName>
</protein>
<dbReference type="KEGG" id="rca:Rcas_1638"/>
<dbReference type="OrthoDB" id="163516at2"/>